<sequence length="212" mass="23618">MSLQEKLGEELYGQVMAKLGEGAKIADISDGSYIPKEKFDALNTEKKSLEAQLTDRDDQLSTLSKSAKDHEELSKQIKELQDKNKEDAERYEAEKAKLKFEHALETALRDSKARNPKAVKALLDVESIKLDGDKLLGLEEQIKPLQENESYLFKIEDEKSLKGATPGGGMELPGGQVKNPFKEGPDFNLTEAAKLMDSNPELARKLQAEAQR</sequence>
<feature type="region of interest" description="Disordered" evidence="1">
    <location>
        <begin position="162"/>
        <end position="186"/>
    </location>
</feature>
<dbReference type="InterPro" id="IPR009636">
    <property type="entry name" value="SCAF"/>
</dbReference>
<proteinExistence type="predicted"/>
<dbReference type="Proteomes" id="UP000281415">
    <property type="component" value="Segment"/>
</dbReference>
<reference evidence="3" key="1">
    <citation type="submission" date="2018-08" db="EMBL/GenBank/DDBJ databases">
        <authorList>
            <person name="Showalter R."/>
            <person name="Adat I."/>
            <person name="Raab R."/>
            <person name="Temple L."/>
        </authorList>
    </citation>
    <scope>NUCLEOTIDE SEQUENCE [LARGE SCALE GENOMIC DNA]</scope>
</reference>
<accession>A0A386K6Z8</accession>
<name>A0A386K6Z8_9CAUD</name>
<feature type="compositionally biased region" description="Basic and acidic residues" evidence="1">
    <location>
        <begin position="66"/>
        <end position="92"/>
    </location>
</feature>
<evidence type="ECO:0000313" key="2">
    <source>
        <dbReference type="EMBL" id="AYD80971.1"/>
    </source>
</evidence>
<protein>
    <submittedName>
        <fullName evidence="2">Head protein</fullName>
    </submittedName>
</protein>
<dbReference type="EMBL" id="MH752385">
    <property type="protein sequence ID" value="AYD80971.1"/>
    <property type="molecule type" value="Genomic_DNA"/>
</dbReference>
<evidence type="ECO:0000256" key="1">
    <source>
        <dbReference type="SAM" id="MobiDB-lite"/>
    </source>
</evidence>
<keyword evidence="3" id="KW-1185">Reference proteome</keyword>
<gene>
    <name evidence="2" type="ORF">Ray17_70</name>
</gene>
<organism evidence="2 3">
    <name type="scientific">Bacillus phage Ray17</name>
    <dbReference type="NCBI Taxonomy" id="2315627"/>
    <lineage>
        <taxon>Viruses</taxon>
        <taxon>Duplodnaviria</taxon>
        <taxon>Heunggongvirae</taxon>
        <taxon>Uroviricota</taxon>
        <taxon>Caudoviricetes</taxon>
        <taxon>Trautnerviridae</taxon>
        <taxon>Polsinellivirinae</taxon>
        <taxon>Splendidredvirus</taxon>
        <taxon>Splendidredvirus ray17</taxon>
    </lineage>
</organism>
<dbReference type="Pfam" id="PF06810">
    <property type="entry name" value="Phage_scaffold"/>
    <property type="match status" value="1"/>
</dbReference>
<evidence type="ECO:0000313" key="3">
    <source>
        <dbReference type="Proteomes" id="UP000281415"/>
    </source>
</evidence>
<dbReference type="GO" id="GO:0019069">
    <property type="term" value="P:viral capsid assembly"/>
    <property type="evidence" value="ECO:0007669"/>
    <property type="project" value="InterPro"/>
</dbReference>
<feature type="region of interest" description="Disordered" evidence="1">
    <location>
        <begin position="53"/>
        <end position="92"/>
    </location>
</feature>